<keyword evidence="10" id="KW-0539">Nucleus</keyword>
<comment type="similarity">
    <text evidence="2">Belongs to the krueppel C2H2-type zinc-finger protein family.</text>
</comment>
<name>A0A8N5F4D2_GEOFO</name>
<dbReference type="SMART" id="SM00355">
    <property type="entry name" value="ZnF_C2H2"/>
    <property type="match status" value="3"/>
</dbReference>
<organism evidence="14 15">
    <name type="scientific">Geospiza fortis</name>
    <name type="common">Medium ground-finch</name>
    <dbReference type="NCBI Taxonomy" id="48883"/>
    <lineage>
        <taxon>Eukaryota</taxon>
        <taxon>Metazoa</taxon>
        <taxon>Chordata</taxon>
        <taxon>Craniata</taxon>
        <taxon>Vertebrata</taxon>
        <taxon>Euteleostomi</taxon>
        <taxon>Archelosauria</taxon>
        <taxon>Archosauria</taxon>
        <taxon>Dinosauria</taxon>
        <taxon>Saurischia</taxon>
        <taxon>Theropoda</taxon>
        <taxon>Coelurosauria</taxon>
        <taxon>Aves</taxon>
        <taxon>Neognathae</taxon>
        <taxon>Neoaves</taxon>
        <taxon>Telluraves</taxon>
        <taxon>Australaves</taxon>
        <taxon>Passeriformes</taxon>
        <taxon>Thraupidae</taxon>
        <taxon>Geospiza</taxon>
    </lineage>
</organism>
<dbReference type="FunFam" id="3.30.160.60:FF:000087">
    <property type="entry name" value="Zinc finger protein 354B"/>
    <property type="match status" value="1"/>
</dbReference>
<dbReference type="Proteomes" id="UP000504602">
    <property type="component" value="Unplaced"/>
</dbReference>
<keyword evidence="9" id="KW-0804">Transcription</keyword>
<dbReference type="AlphaFoldDB" id="A0A8N5F4D2"/>
<evidence type="ECO:0000256" key="8">
    <source>
        <dbReference type="ARBA" id="ARBA00023125"/>
    </source>
</evidence>
<dbReference type="SUPFAM" id="SSF57667">
    <property type="entry name" value="beta-beta-alpha zinc fingers"/>
    <property type="match status" value="3"/>
</dbReference>
<dbReference type="GeneID" id="115949011"/>
<evidence type="ECO:0000256" key="9">
    <source>
        <dbReference type="ARBA" id="ARBA00023163"/>
    </source>
</evidence>
<dbReference type="Pfam" id="PF00096">
    <property type="entry name" value="zf-C2H2"/>
    <property type="match status" value="3"/>
</dbReference>
<dbReference type="GO" id="GO:0000981">
    <property type="term" value="F:DNA-binding transcription factor activity, RNA polymerase II-specific"/>
    <property type="evidence" value="ECO:0007669"/>
    <property type="project" value="TreeGrafter"/>
</dbReference>
<gene>
    <name evidence="15" type="primary">LOC115949011</name>
</gene>
<feature type="domain" description="C2H2-type" evidence="13">
    <location>
        <begin position="103"/>
        <end position="130"/>
    </location>
</feature>
<keyword evidence="4" id="KW-0677">Repeat</keyword>
<feature type="region of interest" description="Disordered" evidence="12">
    <location>
        <begin position="1"/>
        <end position="95"/>
    </location>
</feature>
<reference evidence="15" key="1">
    <citation type="submission" date="2025-08" db="UniProtKB">
        <authorList>
            <consortium name="RefSeq"/>
        </authorList>
    </citation>
    <scope>IDENTIFICATION</scope>
</reference>
<keyword evidence="14" id="KW-1185">Reference proteome</keyword>
<evidence type="ECO:0000256" key="2">
    <source>
        <dbReference type="ARBA" id="ARBA00006991"/>
    </source>
</evidence>
<keyword evidence="6" id="KW-0862">Zinc</keyword>
<dbReference type="Gene3D" id="3.30.160.60">
    <property type="entry name" value="Classic Zinc Finger"/>
    <property type="match status" value="3"/>
</dbReference>
<dbReference type="GO" id="GO:0005634">
    <property type="term" value="C:nucleus"/>
    <property type="evidence" value="ECO:0007669"/>
    <property type="project" value="UniProtKB-SubCell"/>
</dbReference>
<sequence>MEKEAARKMPWDSLADKEQRMETREDKSLQQDLVEEAILSNSTVQESNGKEKPQRSHTRRGSKPSPGCSEEERPTLCQEGGQSFSQSSDLVVTEHHRSREKSYKCGECEKSFNQKSHLTVHMRTHTGQQPYRCEKCGISFSDRSNLNHHRRTHIRVRPYLCEECGKSFRRGSHLTQHQQRHCHSGRRQRQNPKADVTFVAES</sequence>
<dbReference type="RefSeq" id="XP_030920956.1">
    <property type="nucleotide sequence ID" value="XM_031065096.1"/>
</dbReference>
<keyword evidence="3" id="KW-0479">Metal-binding</keyword>
<feature type="compositionally biased region" description="Basic residues" evidence="12">
    <location>
        <begin position="175"/>
        <end position="190"/>
    </location>
</feature>
<feature type="region of interest" description="Disordered" evidence="12">
    <location>
        <begin position="175"/>
        <end position="202"/>
    </location>
</feature>
<feature type="compositionally biased region" description="Basic and acidic residues" evidence="12">
    <location>
        <begin position="1"/>
        <end position="29"/>
    </location>
</feature>
<feature type="compositionally biased region" description="Polar residues" evidence="12">
    <location>
        <begin position="80"/>
        <end position="90"/>
    </location>
</feature>
<keyword evidence="5 11" id="KW-0863">Zinc-finger</keyword>
<dbReference type="PANTHER" id="PTHR23226:SF416">
    <property type="entry name" value="FI01424P"/>
    <property type="match status" value="1"/>
</dbReference>
<proteinExistence type="inferred from homology"/>
<dbReference type="GO" id="GO:0042802">
    <property type="term" value="F:identical protein binding"/>
    <property type="evidence" value="ECO:0007669"/>
    <property type="project" value="UniProtKB-ARBA"/>
</dbReference>
<comment type="subcellular location">
    <subcellularLocation>
        <location evidence="1">Nucleus</location>
    </subcellularLocation>
</comment>
<evidence type="ECO:0000256" key="3">
    <source>
        <dbReference type="ARBA" id="ARBA00022723"/>
    </source>
</evidence>
<evidence type="ECO:0000256" key="6">
    <source>
        <dbReference type="ARBA" id="ARBA00022833"/>
    </source>
</evidence>
<dbReference type="InterPro" id="IPR013087">
    <property type="entry name" value="Znf_C2H2_type"/>
</dbReference>
<evidence type="ECO:0000259" key="13">
    <source>
        <dbReference type="PROSITE" id="PS50157"/>
    </source>
</evidence>
<keyword evidence="7" id="KW-0805">Transcription regulation</keyword>
<dbReference type="FunFam" id="3.30.160.60:FF:000508">
    <property type="entry name" value="Myeloid zinc finger 1"/>
    <property type="match status" value="1"/>
</dbReference>
<evidence type="ECO:0000256" key="7">
    <source>
        <dbReference type="ARBA" id="ARBA00023015"/>
    </source>
</evidence>
<accession>A0A8N5F4D2</accession>
<keyword evidence="8" id="KW-0238">DNA-binding</keyword>
<dbReference type="PANTHER" id="PTHR23226">
    <property type="entry name" value="ZINC FINGER AND SCAN DOMAIN-CONTAINING"/>
    <property type="match status" value="1"/>
</dbReference>
<dbReference type="PROSITE" id="PS50157">
    <property type="entry name" value="ZINC_FINGER_C2H2_2"/>
    <property type="match status" value="3"/>
</dbReference>
<feature type="domain" description="C2H2-type" evidence="13">
    <location>
        <begin position="131"/>
        <end position="158"/>
    </location>
</feature>
<evidence type="ECO:0000256" key="4">
    <source>
        <dbReference type="ARBA" id="ARBA00022737"/>
    </source>
</evidence>
<feature type="domain" description="C2H2-type" evidence="13">
    <location>
        <begin position="159"/>
        <end position="188"/>
    </location>
</feature>
<evidence type="ECO:0000256" key="5">
    <source>
        <dbReference type="ARBA" id="ARBA00022771"/>
    </source>
</evidence>
<dbReference type="InterPro" id="IPR036236">
    <property type="entry name" value="Znf_C2H2_sf"/>
</dbReference>
<protein>
    <submittedName>
        <fullName evidence="15">Zinc finger protein 502-like isoform X2</fullName>
    </submittedName>
</protein>
<evidence type="ECO:0000256" key="1">
    <source>
        <dbReference type="ARBA" id="ARBA00004123"/>
    </source>
</evidence>
<evidence type="ECO:0000256" key="11">
    <source>
        <dbReference type="PROSITE-ProRule" id="PRU00042"/>
    </source>
</evidence>
<evidence type="ECO:0000313" key="15">
    <source>
        <dbReference type="RefSeq" id="XP_030920956.1"/>
    </source>
</evidence>
<dbReference type="PROSITE" id="PS00028">
    <property type="entry name" value="ZINC_FINGER_C2H2_1"/>
    <property type="match status" value="3"/>
</dbReference>
<evidence type="ECO:0000256" key="10">
    <source>
        <dbReference type="ARBA" id="ARBA00023242"/>
    </source>
</evidence>
<dbReference type="GO" id="GO:0000978">
    <property type="term" value="F:RNA polymerase II cis-regulatory region sequence-specific DNA binding"/>
    <property type="evidence" value="ECO:0007669"/>
    <property type="project" value="TreeGrafter"/>
</dbReference>
<evidence type="ECO:0000313" key="14">
    <source>
        <dbReference type="Proteomes" id="UP000504602"/>
    </source>
</evidence>
<dbReference type="FunFam" id="3.30.160.60:FF:000417">
    <property type="entry name" value="Zinc finger protein"/>
    <property type="match status" value="1"/>
</dbReference>
<dbReference type="GO" id="GO:0008270">
    <property type="term" value="F:zinc ion binding"/>
    <property type="evidence" value="ECO:0007669"/>
    <property type="project" value="UniProtKB-KW"/>
</dbReference>
<evidence type="ECO:0000256" key="12">
    <source>
        <dbReference type="SAM" id="MobiDB-lite"/>
    </source>
</evidence>